<reference evidence="2" key="2">
    <citation type="submission" date="2015-01" db="EMBL/GenBank/DDBJ databases">
        <title>Evolutionary Origins and Diversification of the Mycorrhizal Mutualists.</title>
        <authorList>
            <consortium name="DOE Joint Genome Institute"/>
            <consortium name="Mycorrhizal Genomics Consortium"/>
            <person name="Kohler A."/>
            <person name="Kuo A."/>
            <person name="Nagy L.G."/>
            <person name="Floudas D."/>
            <person name="Copeland A."/>
            <person name="Barry K.W."/>
            <person name="Cichocki N."/>
            <person name="Veneault-Fourrey C."/>
            <person name="LaButti K."/>
            <person name="Lindquist E.A."/>
            <person name="Lipzen A."/>
            <person name="Lundell T."/>
            <person name="Morin E."/>
            <person name="Murat C."/>
            <person name="Riley R."/>
            <person name="Ohm R."/>
            <person name="Sun H."/>
            <person name="Tunlid A."/>
            <person name="Henrissat B."/>
            <person name="Grigoriev I.V."/>
            <person name="Hibbett D.S."/>
            <person name="Martin F."/>
        </authorList>
    </citation>
    <scope>NUCLEOTIDE SEQUENCE [LARGE SCALE GENOMIC DNA]</scope>
    <source>
        <strain evidence="2">MAFF 305830</strain>
    </source>
</reference>
<evidence type="ECO:0000313" key="1">
    <source>
        <dbReference type="EMBL" id="KIM31347.1"/>
    </source>
</evidence>
<dbReference type="HOGENOM" id="CLU_1240788_0_0_1"/>
<protein>
    <submittedName>
        <fullName evidence="1">Uncharacterized protein</fullName>
    </submittedName>
</protein>
<dbReference type="OrthoDB" id="2534759at2759"/>
<dbReference type="STRING" id="933852.A0A0C2XQW0"/>
<dbReference type="PANTHER" id="PTHR38702:SF1">
    <property type="entry name" value="CALPONIN-HOMOLOGY (CH) DOMAIN-CONTAINING PROTEIN"/>
    <property type="match status" value="1"/>
</dbReference>
<sequence length="223" mass="24723">MQTLTISEEPLAEAYSPEEVDDEHLPNWAKRTEFAEDPLGRAYALLVTFLPVELLHLLPSPSEPLTSTNLMLSLSSGQLLCIAYNAGVRKSKKPWGYINKTAIHDIAALEAEAETPSGQDGNKEKPKVWTFRRTENLRLWAAALKLRYMIPLVTTSQLTGNATRNGTPASSPSATTMAFQNGLVPNLFDAPIVARREHLWEEMLHDAVLLWMGAVVSEKRGET</sequence>
<dbReference type="EMBL" id="KN824282">
    <property type="protein sequence ID" value="KIM31347.1"/>
    <property type="molecule type" value="Genomic_DNA"/>
</dbReference>
<evidence type="ECO:0000313" key="2">
    <source>
        <dbReference type="Proteomes" id="UP000054097"/>
    </source>
</evidence>
<reference evidence="1 2" key="1">
    <citation type="submission" date="2014-04" db="EMBL/GenBank/DDBJ databases">
        <authorList>
            <consortium name="DOE Joint Genome Institute"/>
            <person name="Kuo A."/>
            <person name="Zuccaro A."/>
            <person name="Kohler A."/>
            <person name="Nagy L.G."/>
            <person name="Floudas D."/>
            <person name="Copeland A."/>
            <person name="Barry K.W."/>
            <person name="Cichocki N."/>
            <person name="Veneault-Fourrey C."/>
            <person name="LaButti K."/>
            <person name="Lindquist E.A."/>
            <person name="Lipzen A."/>
            <person name="Lundell T."/>
            <person name="Morin E."/>
            <person name="Murat C."/>
            <person name="Sun H."/>
            <person name="Tunlid A."/>
            <person name="Henrissat B."/>
            <person name="Grigoriev I.V."/>
            <person name="Hibbett D.S."/>
            <person name="Martin F."/>
            <person name="Nordberg H.P."/>
            <person name="Cantor M.N."/>
            <person name="Hua S.X."/>
        </authorList>
    </citation>
    <scope>NUCLEOTIDE SEQUENCE [LARGE SCALE GENOMIC DNA]</scope>
    <source>
        <strain evidence="1 2">MAFF 305830</strain>
    </source>
</reference>
<dbReference type="PANTHER" id="PTHR38702">
    <property type="entry name" value="CALPONIN-HOMOLOGY (CH) DOMAIN-CONTAINING PROTEIN"/>
    <property type="match status" value="1"/>
</dbReference>
<gene>
    <name evidence="1" type="ORF">M408DRAFT_21399</name>
</gene>
<dbReference type="Proteomes" id="UP000054097">
    <property type="component" value="Unassembled WGS sequence"/>
</dbReference>
<accession>A0A0C2XQW0</accession>
<keyword evidence="2" id="KW-1185">Reference proteome</keyword>
<proteinExistence type="predicted"/>
<dbReference type="AlphaFoldDB" id="A0A0C2XQW0"/>
<name>A0A0C2XQW0_SERVB</name>
<organism evidence="1 2">
    <name type="scientific">Serendipita vermifera MAFF 305830</name>
    <dbReference type="NCBI Taxonomy" id="933852"/>
    <lineage>
        <taxon>Eukaryota</taxon>
        <taxon>Fungi</taxon>
        <taxon>Dikarya</taxon>
        <taxon>Basidiomycota</taxon>
        <taxon>Agaricomycotina</taxon>
        <taxon>Agaricomycetes</taxon>
        <taxon>Sebacinales</taxon>
        <taxon>Serendipitaceae</taxon>
        <taxon>Serendipita</taxon>
    </lineage>
</organism>